<accession>A0A8S2ZAH1</accession>
<evidence type="ECO:0000313" key="2">
    <source>
        <dbReference type="Proteomes" id="UP000681722"/>
    </source>
</evidence>
<comment type="caution">
    <text evidence="1">The sequence shown here is derived from an EMBL/GenBank/DDBJ whole genome shotgun (WGS) entry which is preliminary data.</text>
</comment>
<proteinExistence type="predicted"/>
<gene>
    <name evidence="1" type="ORF">SRO942_LOCUS49136</name>
</gene>
<name>A0A8S2ZAH1_9BILA</name>
<dbReference type="Proteomes" id="UP000681722">
    <property type="component" value="Unassembled WGS sequence"/>
</dbReference>
<dbReference type="EMBL" id="CAJOBC010129848">
    <property type="protein sequence ID" value="CAF4608798.1"/>
    <property type="molecule type" value="Genomic_DNA"/>
</dbReference>
<dbReference type="AlphaFoldDB" id="A0A8S2ZAH1"/>
<protein>
    <submittedName>
        <fullName evidence="1">Uncharacterized protein</fullName>
    </submittedName>
</protein>
<organism evidence="1 2">
    <name type="scientific">Didymodactylos carnosus</name>
    <dbReference type="NCBI Taxonomy" id="1234261"/>
    <lineage>
        <taxon>Eukaryota</taxon>
        <taxon>Metazoa</taxon>
        <taxon>Spiralia</taxon>
        <taxon>Gnathifera</taxon>
        <taxon>Rotifera</taxon>
        <taxon>Eurotatoria</taxon>
        <taxon>Bdelloidea</taxon>
        <taxon>Philodinida</taxon>
        <taxon>Philodinidae</taxon>
        <taxon>Didymodactylos</taxon>
    </lineage>
</organism>
<feature type="non-terminal residue" evidence="1">
    <location>
        <position position="1"/>
    </location>
</feature>
<sequence length="33" mass="3512">SLRLDSQLADSLKEKDKLAAVPNLAFVAAAIKD</sequence>
<reference evidence="1" key="1">
    <citation type="submission" date="2021-02" db="EMBL/GenBank/DDBJ databases">
        <authorList>
            <person name="Nowell W R."/>
        </authorList>
    </citation>
    <scope>NUCLEOTIDE SEQUENCE</scope>
</reference>
<evidence type="ECO:0000313" key="1">
    <source>
        <dbReference type="EMBL" id="CAF4608798.1"/>
    </source>
</evidence>